<accession>A0A3N1GDG8</accession>
<evidence type="ECO:0008006" key="3">
    <source>
        <dbReference type="Google" id="ProtNLM"/>
    </source>
</evidence>
<evidence type="ECO:0000313" key="1">
    <source>
        <dbReference type="EMBL" id="ROP28300.1"/>
    </source>
</evidence>
<reference evidence="1 2" key="1">
    <citation type="submission" date="2018-11" db="EMBL/GenBank/DDBJ databases">
        <title>Sequencing the genomes of 1000 actinobacteria strains.</title>
        <authorList>
            <person name="Klenk H.-P."/>
        </authorList>
    </citation>
    <scope>NUCLEOTIDE SEQUENCE [LARGE SCALE GENOMIC DNA]</scope>
    <source>
        <strain evidence="1 2">DSM 43634</strain>
    </source>
</reference>
<evidence type="ECO:0000313" key="2">
    <source>
        <dbReference type="Proteomes" id="UP000271683"/>
    </source>
</evidence>
<name>A0A3N1GDG8_9ACTN</name>
<dbReference type="EMBL" id="RJKL01000001">
    <property type="protein sequence ID" value="ROP28300.1"/>
    <property type="molecule type" value="Genomic_DNA"/>
</dbReference>
<protein>
    <recommendedName>
        <fullName evidence="3">Threonine dehydratase</fullName>
    </recommendedName>
</protein>
<dbReference type="AlphaFoldDB" id="A0A3N1GDG8"/>
<proteinExistence type="predicted"/>
<comment type="caution">
    <text evidence="1">The sequence shown here is derived from an EMBL/GenBank/DDBJ whole genome shotgun (WGS) entry which is preliminary data.</text>
</comment>
<gene>
    <name evidence="1" type="ORF">EDD30_1045</name>
</gene>
<dbReference type="OrthoDB" id="3401648at2"/>
<sequence>MPLHQIHAEHDHKHGEECGHVGFRHGDHTDYVHEGHIHRWTQGNWEECGATEHLTHTDVHDHVHGDGCGHPAIPHGDHTDYLHEGHRHVRHGDHWDDH</sequence>
<organism evidence="1 2">
    <name type="scientific">Couchioplanes caeruleus</name>
    <dbReference type="NCBI Taxonomy" id="56438"/>
    <lineage>
        <taxon>Bacteria</taxon>
        <taxon>Bacillati</taxon>
        <taxon>Actinomycetota</taxon>
        <taxon>Actinomycetes</taxon>
        <taxon>Micromonosporales</taxon>
        <taxon>Micromonosporaceae</taxon>
        <taxon>Couchioplanes</taxon>
    </lineage>
</organism>
<dbReference type="Proteomes" id="UP000271683">
    <property type="component" value="Unassembled WGS sequence"/>
</dbReference>